<evidence type="ECO:0000313" key="1">
    <source>
        <dbReference type="EMBL" id="PON85566.1"/>
    </source>
</evidence>
<organism evidence="1 2">
    <name type="scientific">Trema orientale</name>
    <name type="common">Charcoal tree</name>
    <name type="synonym">Celtis orientalis</name>
    <dbReference type="NCBI Taxonomy" id="63057"/>
    <lineage>
        <taxon>Eukaryota</taxon>
        <taxon>Viridiplantae</taxon>
        <taxon>Streptophyta</taxon>
        <taxon>Embryophyta</taxon>
        <taxon>Tracheophyta</taxon>
        <taxon>Spermatophyta</taxon>
        <taxon>Magnoliopsida</taxon>
        <taxon>eudicotyledons</taxon>
        <taxon>Gunneridae</taxon>
        <taxon>Pentapetalae</taxon>
        <taxon>rosids</taxon>
        <taxon>fabids</taxon>
        <taxon>Rosales</taxon>
        <taxon>Cannabaceae</taxon>
        <taxon>Trema</taxon>
    </lineage>
</organism>
<dbReference type="EMBL" id="JXTC01000146">
    <property type="protein sequence ID" value="PON85566.1"/>
    <property type="molecule type" value="Genomic_DNA"/>
</dbReference>
<reference evidence="2" key="1">
    <citation type="submission" date="2016-06" db="EMBL/GenBank/DDBJ databases">
        <title>Parallel loss of symbiosis genes in relatives of nitrogen-fixing non-legume Parasponia.</title>
        <authorList>
            <person name="Van Velzen R."/>
            <person name="Holmer R."/>
            <person name="Bu F."/>
            <person name="Rutten L."/>
            <person name="Van Zeijl A."/>
            <person name="Liu W."/>
            <person name="Santuari L."/>
            <person name="Cao Q."/>
            <person name="Sharma T."/>
            <person name="Shen D."/>
            <person name="Roswanjaya Y."/>
            <person name="Wardhani T."/>
            <person name="Kalhor M.S."/>
            <person name="Jansen J."/>
            <person name="Van den Hoogen J."/>
            <person name="Gungor B."/>
            <person name="Hartog M."/>
            <person name="Hontelez J."/>
            <person name="Verver J."/>
            <person name="Yang W.-C."/>
            <person name="Schijlen E."/>
            <person name="Repin R."/>
            <person name="Schilthuizen M."/>
            <person name="Schranz E."/>
            <person name="Heidstra R."/>
            <person name="Miyata K."/>
            <person name="Fedorova E."/>
            <person name="Kohlen W."/>
            <person name="Bisseling T."/>
            <person name="Smit S."/>
            <person name="Geurts R."/>
        </authorList>
    </citation>
    <scope>NUCLEOTIDE SEQUENCE [LARGE SCALE GENOMIC DNA]</scope>
    <source>
        <strain evidence="2">cv. RG33-2</strain>
    </source>
</reference>
<keyword evidence="2" id="KW-1185">Reference proteome</keyword>
<protein>
    <submittedName>
        <fullName evidence="1">Uncharacterized protein</fullName>
    </submittedName>
</protein>
<dbReference type="InParanoid" id="A0A2P5EJ46"/>
<accession>A0A2P5EJ46</accession>
<comment type="caution">
    <text evidence="1">The sequence shown here is derived from an EMBL/GenBank/DDBJ whole genome shotgun (WGS) entry which is preliminary data.</text>
</comment>
<evidence type="ECO:0000313" key="2">
    <source>
        <dbReference type="Proteomes" id="UP000237000"/>
    </source>
</evidence>
<sequence>MRILFLKKVKFWVRFFGYNVSWPISLEEKRLRHVSLNRYIRKAPLKIGLSLNPKLGKHGPKYSSSKKTRSHKISPKSKIILLSLNNPYNVETLGTKRKLNTDDINAQGGGKKGKTSVCSDFPTVLARSASSAE</sequence>
<proteinExistence type="predicted"/>
<dbReference type="Proteomes" id="UP000237000">
    <property type="component" value="Unassembled WGS sequence"/>
</dbReference>
<gene>
    <name evidence="1" type="ORF">TorRG33x02_187150</name>
</gene>
<name>A0A2P5EJ46_TREOI</name>
<dbReference type="AlphaFoldDB" id="A0A2P5EJ46"/>